<comment type="caution">
    <text evidence="4">The sequence shown here is derived from an EMBL/GenBank/DDBJ whole genome shotgun (WGS) entry which is preliminary data.</text>
</comment>
<keyword evidence="5" id="KW-1185">Reference proteome</keyword>
<gene>
    <name evidence="4" type="ORF">ACFSR8_02210</name>
</gene>
<dbReference type="Gene3D" id="3.40.390.10">
    <property type="entry name" value="Collagenase (Catalytic Domain)"/>
    <property type="match status" value="1"/>
</dbReference>
<proteinExistence type="predicted"/>
<accession>A0ABW5T910</accession>
<evidence type="ECO:0000256" key="1">
    <source>
        <dbReference type="ARBA" id="ARBA00022729"/>
    </source>
</evidence>
<sequence length="627" mass="68428">MKKNTCFSILFIGLLSLIDSSDLNAQGFLKEVSLKQQIERSELVVEGKVVSKRSTWDEDHKMIYTINTVEVYKIFKGNPVTTVEVVTEGGTVGLRALIVHPALTLYKDDIGLFTLNGSNERISRSGKSSNKRFKPYGLSQGFYRYNLRENLAANSFKRKEGIADAFYNEIKQYTKKEFVALKAYDAKQEMAKSAASKSAMPPGPITLGSSTVTAGTKDVLTITGTNFGATQGKVWFRNADDGGDTYIAALDSEVDLWQDDRIEVQVPSLAGTGTIYVEDSGGGTSPDSSTLTVSYAETNVPFNPGTGTEAYQVRHVDKNGAGGYTWEMQTDFFNETEPDPHSAGMMPTGYKDAFMRAFNKWVCETGVNWTVSGTATAVDIAGIDENNGDGNNVIRFDNGDELDDSTLGKCFSWYMGCGGSTINWFVDELDIVFNNSVDDDDTLSTTETWYFGTGTLTSSQYDFESVALHELGHGHQLAHVIDPVPNGNDMDDVMHWALANGMSQKELTADNIMAANGIQTRSEASAVCGETTMTEAACPLSVEEEQLSFGVRVYPNPAKESFFLTNESIIPITSIEIYDVSGRVISVQNFTDDSKVKTVNMANASGGLYIIKILGDNASVTKKLVLE</sequence>
<dbReference type="InterPro" id="IPR013783">
    <property type="entry name" value="Ig-like_fold"/>
</dbReference>
<dbReference type="SUPFAM" id="SSF81296">
    <property type="entry name" value="E set domains"/>
    <property type="match status" value="1"/>
</dbReference>
<evidence type="ECO:0000259" key="3">
    <source>
        <dbReference type="Pfam" id="PF18962"/>
    </source>
</evidence>
<dbReference type="InterPro" id="IPR026444">
    <property type="entry name" value="Secre_tail"/>
</dbReference>
<evidence type="ECO:0000313" key="5">
    <source>
        <dbReference type="Proteomes" id="UP001597476"/>
    </source>
</evidence>
<dbReference type="InterPro" id="IPR024079">
    <property type="entry name" value="MetalloPept_cat_dom_sf"/>
</dbReference>
<protein>
    <submittedName>
        <fullName evidence="4">T9SS type A sorting domain-containing protein</fullName>
    </submittedName>
</protein>
<dbReference type="NCBIfam" id="TIGR04183">
    <property type="entry name" value="Por_Secre_tail"/>
    <property type="match status" value="1"/>
</dbReference>
<dbReference type="InterPro" id="IPR014756">
    <property type="entry name" value="Ig_E-set"/>
</dbReference>
<evidence type="ECO:0000313" key="4">
    <source>
        <dbReference type="EMBL" id="MFD2725013.1"/>
    </source>
</evidence>
<name>A0ABW5T910_9FLAO</name>
<feature type="signal peptide" evidence="2">
    <location>
        <begin position="1"/>
        <end position="25"/>
    </location>
</feature>
<dbReference type="Proteomes" id="UP001597476">
    <property type="component" value="Unassembled WGS sequence"/>
</dbReference>
<evidence type="ECO:0000256" key="2">
    <source>
        <dbReference type="SAM" id="SignalP"/>
    </source>
</evidence>
<keyword evidence="1 2" id="KW-0732">Signal</keyword>
<feature type="chain" id="PRO_5045498227" evidence="2">
    <location>
        <begin position="26"/>
        <end position="627"/>
    </location>
</feature>
<dbReference type="Gene3D" id="2.60.40.10">
    <property type="entry name" value="Immunoglobulins"/>
    <property type="match status" value="1"/>
</dbReference>
<feature type="domain" description="Secretion system C-terminal sorting" evidence="3">
    <location>
        <begin position="553"/>
        <end position="625"/>
    </location>
</feature>
<dbReference type="EMBL" id="JBHULY010000005">
    <property type="protein sequence ID" value="MFD2725013.1"/>
    <property type="molecule type" value="Genomic_DNA"/>
</dbReference>
<dbReference type="Pfam" id="PF18962">
    <property type="entry name" value="Por_Secre_tail"/>
    <property type="match status" value="1"/>
</dbReference>
<dbReference type="SUPFAM" id="SSF55486">
    <property type="entry name" value="Metalloproteases ('zincins'), catalytic domain"/>
    <property type="match status" value="1"/>
</dbReference>
<organism evidence="4 5">
    <name type="scientific">Hyunsoonleella rubra</name>
    <dbReference type="NCBI Taxonomy" id="1737062"/>
    <lineage>
        <taxon>Bacteria</taxon>
        <taxon>Pseudomonadati</taxon>
        <taxon>Bacteroidota</taxon>
        <taxon>Flavobacteriia</taxon>
        <taxon>Flavobacteriales</taxon>
        <taxon>Flavobacteriaceae</taxon>
    </lineage>
</organism>
<dbReference type="RefSeq" id="WP_380288594.1">
    <property type="nucleotide sequence ID" value="NZ_JBHULY010000005.1"/>
</dbReference>
<reference evidence="5" key="1">
    <citation type="journal article" date="2019" name="Int. J. Syst. Evol. Microbiol.">
        <title>The Global Catalogue of Microorganisms (GCM) 10K type strain sequencing project: providing services to taxonomists for standard genome sequencing and annotation.</title>
        <authorList>
            <consortium name="The Broad Institute Genomics Platform"/>
            <consortium name="The Broad Institute Genome Sequencing Center for Infectious Disease"/>
            <person name="Wu L."/>
            <person name="Ma J."/>
        </authorList>
    </citation>
    <scope>NUCLEOTIDE SEQUENCE [LARGE SCALE GENOMIC DNA]</scope>
    <source>
        <strain evidence="5">KCTC 42398</strain>
    </source>
</reference>